<keyword evidence="3" id="KW-0021">Allosteric enzyme</keyword>
<dbReference type="Pfam" id="PF00317">
    <property type="entry name" value="Ribonuc_red_lgN"/>
    <property type="match status" value="1"/>
</dbReference>
<evidence type="ECO:0000256" key="3">
    <source>
        <dbReference type="ARBA" id="ARBA00022533"/>
    </source>
</evidence>
<dbReference type="PANTHER" id="PTHR11573:SF6">
    <property type="entry name" value="RIBONUCLEOSIDE-DIPHOSPHATE REDUCTASE LARGE SUBUNIT"/>
    <property type="match status" value="1"/>
</dbReference>
<dbReference type="EC" id="1.17.4.1" evidence="2 9"/>
<sequence length="765" mass="86428">MEKSMSNGIKVVKRDGVEEPINLEKIHKMVEHACYGLASVSASQVEINSGIQFYDGIKTSDIQEILIRSANDLISLDNPNYQFVAARLLLFGLRKSVYGVSPENHPKVEDQLSGGIESGVYDQSLIKAYSSEEFAEMDSYMDHDRDMLFTYAGLRQVVDKYLVQDRSSGKIYETPQYMYMLIAATLFQKYPQETRLDYVRRYYNAISKHQINIPTPVMAGVRTPLRQFASCVLVDVDDTLDSIFSSDMAIGYYVAQRAGIGINAGRIRGINSKIRGGEVQHTGVIPFLKKFESTVRCCTQNGIRGGSATVHFPIWHSEIEDIIVLKNNKGTEDNRVRKLDYSIQISKLFYERFIANGEISLFSPNDVPGLYDAFGTDAFDACYVDYESDQSVPRKIVNAQELVLSLLKERAETGRLYLMNIDHCNSHSSFKDKVNMSNLCQEITLPTDPINHINDDAGEIALCILSAINVGKLKTLDEMETLCDLAVRGLEELIDYQDYPVDAARRSTLARRSLGIGYIGLAHYLAKRGLKYSAQEALSEVHDLTEAFQYYLLRASNKIAQEKGPCQDFGRTKYSDGVLPIDSYKKDVDALVSPEYNYDWDSLRSDITTYGLRHSTLSAQMPSESSSVVSNATNGIEPPRDYLSIKKSKKGPLKQIVPQYNSLKNNYTLLWDMESNKGYIEIVAVIQKFFDQAISGNWSYNPEQYPDNEVPVSVMANDFLNTYKYGWKTSYYQNTYDAKKDGDEIETLIQELLETEEEDCDSCKV</sequence>
<dbReference type="InterPro" id="IPR013346">
    <property type="entry name" value="NrdE_NrdA_C"/>
</dbReference>
<dbReference type="Pfam" id="PF03477">
    <property type="entry name" value="ATP-cone"/>
    <property type="match status" value="1"/>
</dbReference>
<evidence type="ECO:0000259" key="10">
    <source>
        <dbReference type="PROSITE" id="PS51161"/>
    </source>
</evidence>
<dbReference type="InterPro" id="IPR000788">
    <property type="entry name" value="RNR_lg_C"/>
</dbReference>
<dbReference type="InterPro" id="IPR039718">
    <property type="entry name" value="Rrm1"/>
</dbReference>
<dbReference type="NCBIfam" id="NF006578">
    <property type="entry name" value="PRK09103.1"/>
    <property type="match status" value="1"/>
</dbReference>
<keyword evidence="7 9" id="KW-0215">Deoxyribonucleotide synthesis</keyword>
<dbReference type="PANTHER" id="PTHR11573">
    <property type="entry name" value="RIBONUCLEOSIDE-DIPHOSPHATE REDUCTASE LARGE CHAIN"/>
    <property type="match status" value="1"/>
</dbReference>
<comment type="catalytic activity">
    <reaction evidence="9">
        <text>a 2'-deoxyribonucleoside 5'-diphosphate + [thioredoxin]-disulfide + H2O = a ribonucleoside 5'-diphosphate + [thioredoxin]-dithiol</text>
        <dbReference type="Rhea" id="RHEA:23252"/>
        <dbReference type="Rhea" id="RHEA-COMP:10698"/>
        <dbReference type="Rhea" id="RHEA-COMP:10700"/>
        <dbReference type="ChEBI" id="CHEBI:15377"/>
        <dbReference type="ChEBI" id="CHEBI:29950"/>
        <dbReference type="ChEBI" id="CHEBI:50058"/>
        <dbReference type="ChEBI" id="CHEBI:57930"/>
        <dbReference type="ChEBI" id="CHEBI:73316"/>
        <dbReference type="EC" id="1.17.4.1"/>
    </reaction>
</comment>
<dbReference type="UniPathway" id="UPA00326"/>
<evidence type="ECO:0000256" key="7">
    <source>
        <dbReference type="ARBA" id="ARBA00023116"/>
    </source>
</evidence>
<dbReference type="SUPFAM" id="SSF48168">
    <property type="entry name" value="R1 subunit of ribonucleotide reductase, N-terminal domain"/>
    <property type="match status" value="1"/>
</dbReference>
<dbReference type="Proteomes" id="UP000225134">
    <property type="component" value="Segment"/>
</dbReference>
<evidence type="ECO:0000256" key="9">
    <source>
        <dbReference type="RuleBase" id="RU003410"/>
    </source>
</evidence>
<dbReference type="SUPFAM" id="SSF51998">
    <property type="entry name" value="PFL-like glycyl radical enzymes"/>
    <property type="match status" value="1"/>
</dbReference>
<evidence type="ECO:0000256" key="2">
    <source>
        <dbReference type="ARBA" id="ARBA00012274"/>
    </source>
</evidence>
<dbReference type="InterPro" id="IPR008926">
    <property type="entry name" value="RNR_R1-su_N"/>
</dbReference>
<dbReference type="PRINTS" id="PR01183">
    <property type="entry name" value="RIBORDTASEM1"/>
</dbReference>
<dbReference type="Pfam" id="PF02867">
    <property type="entry name" value="Ribonuc_red_lgC"/>
    <property type="match status" value="1"/>
</dbReference>
<evidence type="ECO:0000256" key="5">
    <source>
        <dbReference type="ARBA" id="ARBA00022840"/>
    </source>
</evidence>
<dbReference type="PROSITE" id="PS51161">
    <property type="entry name" value="ATP_CONE"/>
    <property type="match status" value="1"/>
</dbReference>
<comment type="function">
    <text evidence="9">Provides the precursors necessary for DNA synthesis. Catalyzes the biosynthesis of deoxyribonucleotides from the corresponding ribonucleotides.</text>
</comment>
<comment type="similarity">
    <text evidence="1 9">Belongs to the ribonucleoside diphosphate reductase large chain family.</text>
</comment>
<dbReference type="InterPro" id="IPR005144">
    <property type="entry name" value="ATP-cone_dom"/>
</dbReference>
<gene>
    <name evidence="11" type="ORF">CPLG_00120</name>
</gene>
<dbReference type="InterPro" id="IPR013509">
    <property type="entry name" value="RNR_lsu_N"/>
</dbReference>
<evidence type="ECO:0000256" key="6">
    <source>
        <dbReference type="ARBA" id="ARBA00023002"/>
    </source>
</evidence>
<dbReference type="GO" id="GO:0009263">
    <property type="term" value="P:deoxyribonucleotide biosynthetic process"/>
    <property type="evidence" value="ECO:0007669"/>
    <property type="project" value="UniProtKB-KW"/>
</dbReference>
<dbReference type="GO" id="GO:0005524">
    <property type="term" value="F:ATP binding"/>
    <property type="evidence" value="ECO:0007669"/>
    <property type="project" value="UniProtKB-UniRule"/>
</dbReference>
<evidence type="ECO:0000256" key="1">
    <source>
        <dbReference type="ARBA" id="ARBA00010406"/>
    </source>
</evidence>
<organism evidence="11 12">
    <name type="scientific">Cyanophage S-SSM2</name>
    <dbReference type="NCBI Taxonomy" id="536464"/>
    <lineage>
        <taxon>Viruses</taxon>
        <taxon>Duplodnaviria</taxon>
        <taxon>Heunggongvirae</taxon>
        <taxon>Uroviricota</taxon>
        <taxon>Caudoviricetes</taxon>
        <taxon>Pantevenvirales</taxon>
        <taxon>Kyanoviridae</taxon>
        <taxon>Ahtivirus</taxon>
        <taxon>Ahtivirus sagseatwo</taxon>
    </lineage>
</organism>
<keyword evidence="4 8" id="KW-0547">Nucleotide-binding</keyword>
<keyword evidence="5 8" id="KW-0067">ATP-binding</keyword>
<protein>
    <recommendedName>
        <fullName evidence="2 9">Ribonucleoside-diphosphate reductase</fullName>
        <ecNumber evidence="2 9">1.17.4.1</ecNumber>
    </recommendedName>
</protein>
<dbReference type="NCBIfam" id="TIGR02506">
    <property type="entry name" value="NrdE_NrdA"/>
    <property type="match status" value="1"/>
</dbReference>
<evidence type="ECO:0000313" key="11">
    <source>
        <dbReference type="EMBL" id="AGH57374.1"/>
    </source>
</evidence>
<proteinExistence type="inferred from homology"/>
<dbReference type="EMBL" id="JF974292">
    <property type="protein sequence ID" value="AGH57374.1"/>
    <property type="molecule type" value="Genomic_DNA"/>
</dbReference>
<dbReference type="PROSITE" id="PS00089">
    <property type="entry name" value="RIBORED_LARGE"/>
    <property type="match status" value="1"/>
</dbReference>
<accession>M4T3E8</accession>
<dbReference type="GO" id="GO:0004748">
    <property type="term" value="F:ribonucleoside-diphosphate reductase activity, thioredoxin disulfide as acceptor"/>
    <property type="evidence" value="ECO:0007669"/>
    <property type="project" value="UniProtKB-EC"/>
</dbReference>
<feature type="domain" description="ATP-cone" evidence="10">
    <location>
        <begin position="9"/>
        <end position="99"/>
    </location>
</feature>
<evidence type="ECO:0000256" key="4">
    <source>
        <dbReference type="ARBA" id="ARBA00022741"/>
    </source>
</evidence>
<dbReference type="Gene3D" id="3.20.70.20">
    <property type="match status" value="1"/>
</dbReference>
<reference evidence="11 12" key="1">
    <citation type="submission" date="2010-11" db="EMBL/GenBank/DDBJ databases">
        <title>The Genome Sequence of Cyanophage S-SSM2.</title>
        <authorList>
            <consortium name="The Broad Institute Genome Sequencing Platform"/>
            <person name="Henn M.R."/>
            <person name="Sullivan M.S."/>
            <person name="Osburne M.S."/>
            <person name="Levin J."/>
            <person name="Malboeuf C."/>
            <person name="Casali M."/>
            <person name="Russ C."/>
            <person name="Lennon N."/>
            <person name="Chapman S.B."/>
            <person name="Erlich R."/>
            <person name="Young S.K."/>
            <person name="Yandava C."/>
            <person name="Zeng Q."/>
            <person name="Alvarado L."/>
            <person name="Anderson S."/>
            <person name="Berlin A."/>
            <person name="Chen Z."/>
            <person name="Freedman E."/>
            <person name="Gellesch M."/>
            <person name="Goldberg J."/>
            <person name="Green L."/>
            <person name="Griggs A."/>
            <person name="Gujja S."/>
            <person name="Heilman E.R."/>
            <person name="Heiman D."/>
            <person name="Hollinger A."/>
            <person name="Howarth C."/>
            <person name="Larson L."/>
            <person name="Mehta T."/>
            <person name="Pearson M."/>
            <person name="Roberts A."/>
            <person name="Ryan E."/>
            <person name="Saif S."/>
            <person name="Shea T."/>
            <person name="Shenoy N."/>
            <person name="Sisk P."/>
            <person name="Stolte C."/>
            <person name="Sykes S."/>
            <person name="White J."/>
            <person name="Yu Q."/>
            <person name="Coleman M.L."/>
            <person name="Huang K.H."/>
            <person name="Weigele P.R."/>
            <person name="DeFrancesco A.S."/>
            <person name="Kern S.E."/>
            <person name="Thompson L.R."/>
            <person name="Fu R."/>
            <person name="Hombeck B."/>
            <person name="Chisholm S.W."/>
            <person name="Haas B."/>
            <person name="Nusbaum C."/>
            <person name="Birren B."/>
        </authorList>
    </citation>
    <scope>NUCLEOTIDE SEQUENCE [LARGE SCALE GENOMIC DNA]</scope>
    <source>
        <strain evidence="11 12">S-SSM2</strain>
    </source>
</reference>
<keyword evidence="6 9" id="KW-0560">Oxidoreductase</keyword>
<evidence type="ECO:0000313" key="12">
    <source>
        <dbReference type="Proteomes" id="UP000225134"/>
    </source>
</evidence>
<evidence type="ECO:0000256" key="8">
    <source>
        <dbReference type="PROSITE-ProRule" id="PRU00492"/>
    </source>
</evidence>
<name>M4T3E8_9CAUD</name>